<dbReference type="VEuPathDB" id="MicrosporidiaDB:EROM_010870"/>
<evidence type="ECO:0000313" key="4">
    <source>
        <dbReference type="Proteomes" id="UP000010094"/>
    </source>
</evidence>
<feature type="signal peptide" evidence="2">
    <location>
        <begin position="1"/>
        <end position="17"/>
    </location>
</feature>
<keyword evidence="2" id="KW-0732">Signal</keyword>
<accession>I6ZS55</accession>
<dbReference type="HOGENOM" id="CLU_690828_0_0_1"/>
<dbReference type="KEGG" id="ero:EROM_010870"/>
<dbReference type="OrthoDB" id="2195910at2759"/>
<feature type="region of interest" description="Disordered" evidence="1">
    <location>
        <begin position="368"/>
        <end position="395"/>
    </location>
</feature>
<dbReference type="Proteomes" id="UP000010094">
    <property type="component" value="Chromosome I"/>
</dbReference>
<gene>
    <name evidence="3" type="ordered locus">EROM_010870</name>
</gene>
<feature type="region of interest" description="Disordered" evidence="1">
    <location>
        <begin position="254"/>
        <end position="340"/>
    </location>
</feature>
<dbReference type="AlphaFoldDB" id="I6ZS55"/>
<keyword evidence="4" id="KW-1185">Reference proteome</keyword>
<dbReference type="GeneID" id="20520714"/>
<protein>
    <submittedName>
        <fullName evidence="3">Uncharacterized protein</fullName>
    </submittedName>
</protein>
<dbReference type="RefSeq" id="XP_009263928.1">
    <property type="nucleotide sequence ID" value="XM_009265653.1"/>
</dbReference>
<evidence type="ECO:0000256" key="2">
    <source>
        <dbReference type="SAM" id="SignalP"/>
    </source>
</evidence>
<proteinExistence type="predicted"/>
<feature type="compositionally biased region" description="Acidic residues" evidence="1">
    <location>
        <begin position="306"/>
        <end position="315"/>
    </location>
</feature>
<reference evidence="3 4" key="1">
    <citation type="journal article" date="2012" name="Proc. Natl. Acad. Sci. U.S.A.">
        <title>Gain and loss of multiple functionally related, horizontally transferred genes in the reduced genomes of two microsporidian parasites.</title>
        <authorList>
            <person name="Pombert J.-F."/>
            <person name="Selman M."/>
            <person name="Burki F."/>
            <person name="Bardell F.T."/>
            <person name="Farinelli L."/>
            <person name="Solter L.F."/>
            <person name="Whitman D.W."/>
            <person name="Weiss L.M."/>
            <person name="Corradi N."/>
            <person name="Keeling P.J."/>
        </authorList>
    </citation>
    <scope>NUCLEOTIDE SEQUENCE [LARGE SCALE GENOMIC DNA]</scope>
    <source>
        <strain evidence="3 4">SJ-2008</strain>
    </source>
</reference>
<organism evidence="3 4">
    <name type="scientific">Encephalitozoon romaleae (strain SJ-2008)</name>
    <name type="common">Microsporidian parasite</name>
    <dbReference type="NCBI Taxonomy" id="1178016"/>
    <lineage>
        <taxon>Eukaryota</taxon>
        <taxon>Fungi</taxon>
        <taxon>Fungi incertae sedis</taxon>
        <taxon>Microsporidia</taxon>
        <taxon>Unikaryonidae</taxon>
        <taxon>Encephalitozoon</taxon>
    </lineage>
</organism>
<name>I6ZS55_ENCRO</name>
<sequence length="395" mass="44658">MIGQLSLVAVLWRCAEATDTGSSLYSVLPSNSPLFDQGFMGSIPQVQAISVPTSKPGQLLSFTPEGSGNGQQVAMTPMALQPPGNAQYANVCDMSEKKEQLKKCLADQLNKFKNILENCRKTLGENAKECCIDQKCLDLLNGGNTSCNEEDNGKDCKDKNCRDKIADEIVKNLNLDQLKKSLLDSLKGSLKKIGNKLGSLTSCSRGEGNCDEENNIMSPLGPGKGVPPGVLIYPIEQSKYEAITNILDRQQKFPQQRDIEQPDIQGNPNRSYDRGPREGWGREYPPRRESREGRRKRPRGTKRDSDDWEREEDTQDEWKSDQNIQSSRPYSPRKPEMPCTKEMCVDMDRYDSPSMKEECIKYCKDYRRKDTKKSKDEEKEEFSELTSDSCYDEKK</sequence>
<feature type="compositionally biased region" description="Basic and acidic residues" evidence="1">
    <location>
        <begin position="271"/>
        <end position="292"/>
    </location>
</feature>
<evidence type="ECO:0000313" key="3">
    <source>
        <dbReference type="EMBL" id="AFN82431.1"/>
    </source>
</evidence>
<feature type="compositionally biased region" description="Basic and acidic residues" evidence="1">
    <location>
        <begin position="368"/>
        <end position="377"/>
    </location>
</feature>
<feature type="chain" id="PRO_5003707404" evidence="2">
    <location>
        <begin position="18"/>
        <end position="395"/>
    </location>
</feature>
<dbReference type="EMBL" id="CP003518">
    <property type="protein sequence ID" value="AFN82431.1"/>
    <property type="molecule type" value="Genomic_DNA"/>
</dbReference>
<evidence type="ECO:0000256" key="1">
    <source>
        <dbReference type="SAM" id="MobiDB-lite"/>
    </source>
</evidence>